<evidence type="ECO:0000256" key="1">
    <source>
        <dbReference type="SAM" id="MobiDB-lite"/>
    </source>
</evidence>
<organism evidence="2">
    <name type="scientific">Alexandrium monilatum</name>
    <dbReference type="NCBI Taxonomy" id="311494"/>
    <lineage>
        <taxon>Eukaryota</taxon>
        <taxon>Sar</taxon>
        <taxon>Alveolata</taxon>
        <taxon>Dinophyceae</taxon>
        <taxon>Gonyaulacales</taxon>
        <taxon>Pyrocystaceae</taxon>
        <taxon>Alexandrium</taxon>
    </lineage>
</organism>
<sequence length="171" mass="18545">MDGIGGWDPVTMAEIMELQLMSTAEELERALGGAEPLQWVGPKDAAAAPTESHVAPAATPDPKALEEAPEPKAPEEVPEPKAKPEFFDLREYDASDLIDDPLFSRLEESLVAVGLAIDDLPGPADSPELTELLKELGFKSAIERTKLRRAIRERHSWSLGALDQEQPPAVS</sequence>
<dbReference type="AlphaFoldDB" id="A0A7S4RW61"/>
<feature type="compositionally biased region" description="Basic and acidic residues" evidence="1">
    <location>
        <begin position="63"/>
        <end position="82"/>
    </location>
</feature>
<dbReference type="EMBL" id="HBNR01058842">
    <property type="protein sequence ID" value="CAE4626928.1"/>
    <property type="molecule type" value="Transcribed_RNA"/>
</dbReference>
<gene>
    <name evidence="2" type="ORF">AMON00008_LOCUS41398</name>
</gene>
<reference evidence="2" key="1">
    <citation type="submission" date="2021-01" db="EMBL/GenBank/DDBJ databases">
        <authorList>
            <person name="Corre E."/>
            <person name="Pelletier E."/>
            <person name="Niang G."/>
            <person name="Scheremetjew M."/>
            <person name="Finn R."/>
            <person name="Kale V."/>
            <person name="Holt S."/>
            <person name="Cochrane G."/>
            <person name="Meng A."/>
            <person name="Brown T."/>
            <person name="Cohen L."/>
        </authorList>
    </citation>
    <scope>NUCLEOTIDE SEQUENCE</scope>
    <source>
        <strain evidence="2">CCMP3105</strain>
    </source>
</reference>
<protein>
    <submittedName>
        <fullName evidence="2">Uncharacterized protein</fullName>
    </submittedName>
</protein>
<evidence type="ECO:0000313" key="2">
    <source>
        <dbReference type="EMBL" id="CAE4626928.1"/>
    </source>
</evidence>
<name>A0A7S4RW61_9DINO</name>
<feature type="region of interest" description="Disordered" evidence="1">
    <location>
        <begin position="38"/>
        <end position="82"/>
    </location>
</feature>
<accession>A0A7S4RW61</accession>
<proteinExistence type="predicted"/>